<comment type="caution">
    <text evidence="1">The sequence shown here is derived from an EMBL/GenBank/DDBJ whole genome shotgun (WGS) entry which is preliminary data.</text>
</comment>
<name>A0A243RXX9_9ACTN</name>
<dbReference type="AlphaFoldDB" id="A0A243RXX9"/>
<proteinExistence type="predicted"/>
<sequence length="60" mass="6882">MALSRERLRVPRIVRELGCADKTARYRLARFNAEGLYGLGDRPGAGRERRIHAAARRTHH</sequence>
<gene>
    <name evidence="1" type="ORF">CA984_00010</name>
</gene>
<keyword evidence="2" id="KW-1185">Reference proteome</keyword>
<protein>
    <submittedName>
        <fullName evidence="1">Uncharacterized protein</fullName>
    </submittedName>
</protein>
<reference evidence="1 2" key="1">
    <citation type="submission" date="2017-05" db="EMBL/GenBank/DDBJ databases">
        <title>Biotechnological potential of actinobacteria isolated from South African environments.</title>
        <authorList>
            <person name="Le Roes-Hill M."/>
            <person name="Prins A."/>
            <person name="Durrell K.A."/>
        </authorList>
    </citation>
    <scope>NUCLEOTIDE SEQUENCE [LARGE SCALE GENOMIC DNA]</scope>
    <source>
        <strain evidence="1">M26</strain>
    </source>
</reference>
<accession>A0A243RXX9</accession>
<dbReference type="InterPro" id="IPR009057">
    <property type="entry name" value="Homeodomain-like_sf"/>
</dbReference>
<evidence type="ECO:0000313" key="2">
    <source>
        <dbReference type="Proteomes" id="UP000194761"/>
    </source>
</evidence>
<dbReference type="Proteomes" id="UP000194761">
    <property type="component" value="Unassembled WGS sequence"/>
</dbReference>
<dbReference type="EMBL" id="NGFP01000001">
    <property type="protein sequence ID" value="OUD00069.1"/>
    <property type="molecule type" value="Genomic_DNA"/>
</dbReference>
<dbReference type="SUPFAM" id="SSF46689">
    <property type="entry name" value="Homeodomain-like"/>
    <property type="match status" value="1"/>
</dbReference>
<evidence type="ECO:0000313" key="1">
    <source>
        <dbReference type="EMBL" id="OUD00069.1"/>
    </source>
</evidence>
<organism evidence="1 2">
    <name type="scientific">Streptosporangium minutum</name>
    <dbReference type="NCBI Taxonomy" id="569862"/>
    <lineage>
        <taxon>Bacteria</taxon>
        <taxon>Bacillati</taxon>
        <taxon>Actinomycetota</taxon>
        <taxon>Actinomycetes</taxon>
        <taxon>Streptosporangiales</taxon>
        <taxon>Streptosporangiaceae</taxon>
        <taxon>Streptosporangium</taxon>
    </lineage>
</organism>